<dbReference type="Proteomes" id="UP000254912">
    <property type="component" value="Unassembled WGS sequence"/>
</dbReference>
<dbReference type="KEGG" id="wso:WSWS_01624"/>
<dbReference type="GO" id="GO:0003677">
    <property type="term" value="F:DNA binding"/>
    <property type="evidence" value="ECO:0007669"/>
    <property type="project" value="InterPro"/>
</dbReference>
<dbReference type="Pfam" id="PF02229">
    <property type="entry name" value="PC4"/>
    <property type="match status" value="1"/>
</dbReference>
<organism evidence="1 2">
    <name type="scientific">Weissella soli</name>
    <dbReference type="NCBI Taxonomy" id="155866"/>
    <lineage>
        <taxon>Bacteria</taxon>
        <taxon>Bacillati</taxon>
        <taxon>Bacillota</taxon>
        <taxon>Bacilli</taxon>
        <taxon>Lactobacillales</taxon>
        <taxon>Lactobacillaceae</taxon>
        <taxon>Weissella</taxon>
    </lineage>
</organism>
<dbReference type="InterPro" id="IPR003173">
    <property type="entry name" value="PC4_C"/>
</dbReference>
<accession>A0A288QCV3</accession>
<protein>
    <submittedName>
        <fullName evidence="1">Uncharacterized protein</fullName>
    </submittedName>
</protein>
<gene>
    <name evidence="1" type="ORF">DFP99_1065</name>
</gene>
<sequence length="111" mass="12336">MAELKFEILESFGVLSTSKSGWTKELNFVQWGDNQPNFDLRTWSPDHKKMGKGITLTHEEVVALTQVLAKVLAPEGSKVAAPGAENLAAYEVVDEDDWVPEKSSFKRLSDV</sequence>
<reference evidence="1 2" key="1">
    <citation type="submission" date="2018-07" db="EMBL/GenBank/DDBJ databases">
        <title>Genomic Encyclopedia of Type Strains, Phase III (KMG-III): the genomes of soil and plant-associated and newly described type strains.</title>
        <authorList>
            <person name="Whitman W."/>
        </authorList>
    </citation>
    <scope>NUCLEOTIDE SEQUENCE [LARGE SCALE GENOMIC DNA]</scope>
    <source>
        <strain evidence="1 2">CECT 7031</strain>
    </source>
</reference>
<keyword evidence="2" id="KW-1185">Reference proteome</keyword>
<dbReference type="GO" id="GO:0006355">
    <property type="term" value="P:regulation of DNA-templated transcription"/>
    <property type="evidence" value="ECO:0007669"/>
    <property type="project" value="InterPro"/>
</dbReference>
<dbReference type="Gene3D" id="2.30.31.70">
    <property type="match status" value="1"/>
</dbReference>
<dbReference type="EMBL" id="QRAS01000002">
    <property type="protein sequence ID" value="RDL06677.1"/>
    <property type="molecule type" value="Genomic_DNA"/>
</dbReference>
<name>A0A288QCV3_9LACO</name>
<evidence type="ECO:0000313" key="1">
    <source>
        <dbReference type="EMBL" id="RDL06677.1"/>
    </source>
</evidence>
<dbReference type="OrthoDB" id="7067273at2"/>
<dbReference type="AlphaFoldDB" id="A0A288QCV3"/>
<comment type="caution">
    <text evidence="1">The sequence shown here is derived from an EMBL/GenBank/DDBJ whole genome shotgun (WGS) entry which is preliminary data.</text>
</comment>
<evidence type="ECO:0000313" key="2">
    <source>
        <dbReference type="Proteomes" id="UP000254912"/>
    </source>
</evidence>
<proteinExistence type="predicted"/>